<dbReference type="InterPro" id="IPR005598">
    <property type="entry name" value="ATP_synth_I"/>
</dbReference>
<dbReference type="RefSeq" id="WP_257022311.1">
    <property type="nucleotide sequence ID" value="NZ_JACBYR010000001.1"/>
</dbReference>
<feature type="compositionally biased region" description="Basic and acidic residues" evidence="6">
    <location>
        <begin position="1"/>
        <end position="21"/>
    </location>
</feature>
<organism evidence="8 9">
    <name type="scientific">Pigmentiphaga litoralis</name>
    <dbReference type="NCBI Taxonomy" id="516702"/>
    <lineage>
        <taxon>Bacteria</taxon>
        <taxon>Pseudomonadati</taxon>
        <taxon>Pseudomonadota</taxon>
        <taxon>Betaproteobacteria</taxon>
        <taxon>Burkholderiales</taxon>
        <taxon>Alcaligenaceae</taxon>
        <taxon>Pigmentiphaga</taxon>
    </lineage>
</organism>
<evidence type="ECO:0000256" key="4">
    <source>
        <dbReference type="ARBA" id="ARBA00022989"/>
    </source>
</evidence>
<evidence type="ECO:0000256" key="7">
    <source>
        <dbReference type="SAM" id="Phobius"/>
    </source>
</evidence>
<evidence type="ECO:0000256" key="1">
    <source>
        <dbReference type="ARBA" id="ARBA00004651"/>
    </source>
</evidence>
<dbReference type="Proteomes" id="UP000542125">
    <property type="component" value="Unassembled WGS sequence"/>
</dbReference>
<feature type="transmembrane region" description="Helical" evidence="7">
    <location>
        <begin position="146"/>
        <end position="167"/>
    </location>
</feature>
<dbReference type="EMBL" id="JACBYR010000001">
    <property type="protein sequence ID" value="NYE80961.1"/>
    <property type="molecule type" value="Genomic_DNA"/>
</dbReference>
<evidence type="ECO:0000256" key="2">
    <source>
        <dbReference type="ARBA" id="ARBA00022475"/>
    </source>
</evidence>
<accession>A0A7Y9IQC3</accession>
<feature type="transmembrane region" description="Helical" evidence="7">
    <location>
        <begin position="206"/>
        <end position="229"/>
    </location>
</feature>
<feature type="compositionally biased region" description="Basic and acidic residues" evidence="6">
    <location>
        <begin position="31"/>
        <end position="47"/>
    </location>
</feature>
<dbReference type="GO" id="GO:0005886">
    <property type="term" value="C:plasma membrane"/>
    <property type="evidence" value="ECO:0007669"/>
    <property type="project" value="UniProtKB-SubCell"/>
</dbReference>
<reference evidence="8 9" key="1">
    <citation type="submission" date="2020-07" db="EMBL/GenBank/DDBJ databases">
        <title>Genomic Encyclopedia of Type Strains, Phase IV (KMG-V): Genome sequencing to study the core and pangenomes of soil and plant-associated prokaryotes.</title>
        <authorList>
            <person name="Whitman W."/>
        </authorList>
    </citation>
    <scope>NUCLEOTIDE SEQUENCE [LARGE SCALE GENOMIC DNA]</scope>
    <source>
        <strain evidence="8 9">SAS40</strain>
    </source>
</reference>
<keyword evidence="5 7" id="KW-0472">Membrane</keyword>
<dbReference type="AlphaFoldDB" id="A0A7Y9IQC3"/>
<sequence length="237" mass="24907">MESGLRKVDNKAGEVRTRMDQSKSSNAGRIGDTRAQDAEVEHTRAEDAQVGNTTGNPRYFGPDEVDARWPPSWKDEESANSTAPGGTDASHRAADASEPVRFTESERAAQRKAAIRGLFNAVAVQMAVSIAVALVALVVAGASAGVSALIGAAVYAIPNALFAFRLIVSVNKPGGANPVTFFLGEFFKIAFAGLLIVAAASVGHEVLVWPAFLAGLIFALKSQWLALAFGRRDPQGA</sequence>
<evidence type="ECO:0000313" key="8">
    <source>
        <dbReference type="EMBL" id="NYE80961.1"/>
    </source>
</evidence>
<comment type="subcellular location">
    <subcellularLocation>
        <location evidence="1">Cell membrane</location>
        <topology evidence="1">Multi-pass membrane protein</topology>
    </subcellularLocation>
</comment>
<evidence type="ECO:0000256" key="6">
    <source>
        <dbReference type="SAM" id="MobiDB-lite"/>
    </source>
</evidence>
<keyword evidence="2" id="KW-1003">Cell membrane</keyword>
<evidence type="ECO:0000256" key="3">
    <source>
        <dbReference type="ARBA" id="ARBA00022692"/>
    </source>
</evidence>
<feature type="transmembrane region" description="Helical" evidence="7">
    <location>
        <begin position="117"/>
        <end position="140"/>
    </location>
</feature>
<keyword evidence="3 7" id="KW-0812">Transmembrane</keyword>
<feature type="region of interest" description="Disordered" evidence="6">
    <location>
        <begin position="1"/>
        <end position="103"/>
    </location>
</feature>
<proteinExistence type="predicted"/>
<keyword evidence="9" id="KW-1185">Reference proteome</keyword>
<keyword evidence="4 7" id="KW-1133">Transmembrane helix</keyword>
<evidence type="ECO:0000313" key="9">
    <source>
        <dbReference type="Proteomes" id="UP000542125"/>
    </source>
</evidence>
<gene>
    <name evidence="8" type="ORF">FHW18_000232</name>
</gene>
<comment type="caution">
    <text evidence="8">The sequence shown here is derived from an EMBL/GenBank/DDBJ whole genome shotgun (WGS) entry which is preliminary data.</text>
</comment>
<dbReference type="Pfam" id="PF03899">
    <property type="entry name" value="ATP-synt_I"/>
    <property type="match status" value="1"/>
</dbReference>
<name>A0A7Y9IQC3_9BURK</name>
<feature type="transmembrane region" description="Helical" evidence="7">
    <location>
        <begin position="179"/>
        <end position="200"/>
    </location>
</feature>
<protein>
    <submittedName>
        <fullName evidence="8">F0F1-type ATP synthase assembly protein I</fullName>
    </submittedName>
</protein>
<evidence type="ECO:0000256" key="5">
    <source>
        <dbReference type="ARBA" id="ARBA00023136"/>
    </source>
</evidence>